<dbReference type="GeneID" id="85197149"/>
<dbReference type="Gene3D" id="3.90.1150.30">
    <property type="match status" value="1"/>
</dbReference>
<dbReference type="Pfam" id="PF04237">
    <property type="entry name" value="YjbR"/>
    <property type="match status" value="1"/>
</dbReference>
<gene>
    <name evidence="1" type="ORF">MmiEs2_06910</name>
</gene>
<dbReference type="InterPro" id="IPR058532">
    <property type="entry name" value="YjbR/MT2646/Rv2570-like"/>
</dbReference>
<dbReference type="InterPro" id="IPR007351">
    <property type="entry name" value="YjbR"/>
</dbReference>
<name>A0AA96VLI7_9EURY</name>
<dbReference type="Proteomes" id="UP001302662">
    <property type="component" value="Chromosome"/>
</dbReference>
<dbReference type="SUPFAM" id="SSF142906">
    <property type="entry name" value="YjbR-like"/>
    <property type="match status" value="1"/>
</dbReference>
<reference evidence="1 2" key="1">
    <citation type="submission" date="2023-07" db="EMBL/GenBank/DDBJ databases">
        <title>Closed genome sequence of Methanimicrococcus sp. Es2.</title>
        <authorList>
            <person name="Protasov E."/>
            <person name="Platt K."/>
            <person name="Reeh H."/>
            <person name="Poehlein A."/>
            <person name="Daniel R."/>
            <person name="Brune A."/>
        </authorList>
    </citation>
    <scope>NUCLEOTIDE SEQUENCE [LARGE SCALE GENOMIC DNA]</scope>
    <source>
        <strain evidence="1 2">Es2</strain>
    </source>
</reference>
<keyword evidence="2" id="KW-1185">Reference proteome</keyword>
<dbReference type="KEGG" id="mees:MmiEs2_06910"/>
<dbReference type="PANTHER" id="PTHR35145">
    <property type="entry name" value="CYTOPLASMIC PROTEIN-RELATED"/>
    <property type="match status" value="1"/>
</dbReference>
<evidence type="ECO:0008006" key="3">
    <source>
        <dbReference type="Google" id="ProtNLM"/>
    </source>
</evidence>
<protein>
    <recommendedName>
        <fullName evidence="3">DNA-binding protein</fullName>
    </recommendedName>
</protein>
<proteinExistence type="predicted"/>
<dbReference type="RefSeq" id="WP_316560045.1">
    <property type="nucleotide sequence ID" value="NZ_CP131062.1"/>
</dbReference>
<dbReference type="EMBL" id="CP131062">
    <property type="protein sequence ID" value="WNY28502.1"/>
    <property type="molecule type" value="Genomic_DNA"/>
</dbReference>
<accession>A0AA96VLI7</accession>
<dbReference type="AlphaFoldDB" id="A0AA96VLI7"/>
<dbReference type="PANTHER" id="PTHR35145:SF1">
    <property type="entry name" value="CYTOPLASMIC PROTEIN"/>
    <property type="match status" value="1"/>
</dbReference>
<evidence type="ECO:0000313" key="2">
    <source>
        <dbReference type="Proteomes" id="UP001302662"/>
    </source>
</evidence>
<dbReference type="InterPro" id="IPR038056">
    <property type="entry name" value="YjbR-like_sf"/>
</dbReference>
<organism evidence="1 2">
    <name type="scientific">Methanimicrococcus stummii</name>
    <dbReference type="NCBI Taxonomy" id="3028294"/>
    <lineage>
        <taxon>Archaea</taxon>
        <taxon>Methanobacteriati</taxon>
        <taxon>Methanobacteriota</taxon>
        <taxon>Stenosarchaea group</taxon>
        <taxon>Methanomicrobia</taxon>
        <taxon>Methanosarcinales</taxon>
        <taxon>Methanosarcinaceae</taxon>
        <taxon>Methanimicrococcus</taxon>
    </lineage>
</organism>
<evidence type="ECO:0000313" key="1">
    <source>
        <dbReference type="EMBL" id="WNY28502.1"/>
    </source>
</evidence>
<sequence length="143" mass="16521">MVTAANGITPWPADIMETYDWLDKLLLKQPATEKEFQPAWQAYKYLLRGKMYAYVGINDQNGRPIITLKLEPMFSDMLRRDFNDIVPGYYMNKMHWSTVYLDGEVPREVIADMVCASHKVMLASLSKKAQQEILNEQAENQNA</sequence>